<dbReference type="AlphaFoldDB" id="A0A1N7KA46"/>
<dbReference type="STRING" id="252246.SAMN05421799_101435"/>
<dbReference type="Pfam" id="PF01381">
    <property type="entry name" value="HTH_3"/>
    <property type="match status" value="1"/>
</dbReference>
<dbReference type="PROSITE" id="PS50943">
    <property type="entry name" value="HTH_CROC1"/>
    <property type="match status" value="1"/>
</dbReference>
<dbReference type="Pfam" id="PF12727">
    <property type="entry name" value="PBP_like"/>
    <property type="match status" value="1"/>
</dbReference>
<dbReference type="PANTHER" id="PTHR38431">
    <property type="entry name" value="BLL2305 PROTEIN"/>
    <property type="match status" value="1"/>
</dbReference>
<dbReference type="InterPro" id="IPR010982">
    <property type="entry name" value="Lambda_DNA-bd_dom_sf"/>
</dbReference>
<dbReference type="SUPFAM" id="SSF53850">
    <property type="entry name" value="Periplasmic binding protein-like II"/>
    <property type="match status" value="1"/>
</dbReference>
<dbReference type="InterPro" id="IPR001387">
    <property type="entry name" value="Cro/C1-type_HTH"/>
</dbReference>
<sequence>MRMKFPNAVRPLRELAGLTRSELARRAGITPQALGLIEQGRVSPSTHVALRLAKALGTTVESLFDPEQNATAHPGTGVFGLERVALAEIAGARVARSLEDSAQPVPADGLRGEGERIDWVAPVGPEMARVFLSGCDPALSLLAAWVNRRCRECEAIHFLATNQSALAELERGTTHIASFHGTLEDIQAHASGKSWIIVPLAASRIGWVVPRHNPKRWMVDAGFREGRPRLVNRPRGAGARALVDEALRSEGVSPDEVPGYTLEAKTHQEVVRAVMFGGADVGVAHEAAVTEEVTFLPIRDEVTWLIIPRAHAEQPGVQRILDVLQSDRFRRDLAAYGPYDVVATGKMDHHLKQLT</sequence>
<feature type="domain" description="HTH cro/C1-type" evidence="1">
    <location>
        <begin position="9"/>
        <end position="63"/>
    </location>
</feature>
<gene>
    <name evidence="2" type="ORF">SAMN05421799_101435</name>
</gene>
<dbReference type="PANTHER" id="PTHR38431:SF1">
    <property type="entry name" value="BLL2305 PROTEIN"/>
    <property type="match status" value="1"/>
</dbReference>
<evidence type="ECO:0000313" key="2">
    <source>
        <dbReference type="EMBL" id="SIS58465.1"/>
    </source>
</evidence>
<proteinExistence type="predicted"/>
<evidence type="ECO:0000259" key="1">
    <source>
        <dbReference type="PROSITE" id="PS50943"/>
    </source>
</evidence>
<protein>
    <submittedName>
        <fullName evidence="2">Transcriptional regulator of molybdate metabolism, XRE family</fullName>
    </submittedName>
</protein>
<evidence type="ECO:0000313" key="3">
    <source>
        <dbReference type="Proteomes" id="UP000186156"/>
    </source>
</evidence>
<dbReference type="InterPro" id="IPR024370">
    <property type="entry name" value="PBP_domain"/>
</dbReference>
<dbReference type="CDD" id="cd00093">
    <property type="entry name" value="HTH_XRE"/>
    <property type="match status" value="1"/>
</dbReference>
<dbReference type="Gene3D" id="1.10.260.40">
    <property type="entry name" value="lambda repressor-like DNA-binding domains"/>
    <property type="match status" value="1"/>
</dbReference>
<dbReference type="EMBL" id="FTOO01000001">
    <property type="protein sequence ID" value="SIS58465.1"/>
    <property type="molecule type" value="Genomic_DNA"/>
</dbReference>
<accession>A0A1N7KA46</accession>
<dbReference type="RefSeq" id="WP_234969467.1">
    <property type="nucleotide sequence ID" value="NZ_FTOO01000001.1"/>
</dbReference>
<reference evidence="3" key="1">
    <citation type="submission" date="2017-01" db="EMBL/GenBank/DDBJ databases">
        <authorList>
            <person name="Varghese N."/>
            <person name="Submissions S."/>
        </authorList>
    </citation>
    <scope>NUCLEOTIDE SEQUENCE [LARGE SCALE GENOMIC DNA]</scope>
    <source>
        <strain evidence="3">DSM 16176</strain>
    </source>
</reference>
<dbReference type="GO" id="GO:0003677">
    <property type="term" value="F:DNA binding"/>
    <property type="evidence" value="ECO:0007669"/>
    <property type="project" value="InterPro"/>
</dbReference>
<dbReference type="SMART" id="SM00530">
    <property type="entry name" value="HTH_XRE"/>
    <property type="match status" value="1"/>
</dbReference>
<name>A0A1N7KA46_9BACL</name>
<keyword evidence="3" id="KW-1185">Reference proteome</keyword>
<organism evidence="2 3">
    <name type="scientific">Alicyclobacillus vulcanalis</name>
    <dbReference type="NCBI Taxonomy" id="252246"/>
    <lineage>
        <taxon>Bacteria</taxon>
        <taxon>Bacillati</taxon>
        <taxon>Bacillota</taxon>
        <taxon>Bacilli</taxon>
        <taxon>Bacillales</taxon>
        <taxon>Alicyclobacillaceae</taxon>
        <taxon>Alicyclobacillus</taxon>
    </lineage>
</organism>
<dbReference type="SUPFAM" id="SSF47413">
    <property type="entry name" value="lambda repressor-like DNA-binding domains"/>
    <property type="match status" value="1"/>
</dbReference>
<dbReference type="Proteomes" id="UP000186156">
    <property type="component" value="Unassembled WGS sequence"/>
</dbReference>